<dbReference type="PANTHER" id="PTHR38926">
    <property type="entry name" value="F-BOX DOMAIN CONTAINING PROTEIN, EXPRESSED"/>
    <property type="match status" value="1"/>
</dbReference>
<dbReference type="InterPro" id="IPR036047">
    <property type="entry name" value="F-box-like_dom_sf"/>
</dbReference>
<evidence type="ECO:0000256" key="1">
    <source>
        <dbReference type="SAM" id="MobiDB-lite"/>
    </source>
</evidence>
<sequence length="582" mass="66732">MEKALNLPEILGSIGHFLPRSDLLTCLRVCKAWKLQLEPRLWRRFRYYDLDSRPPSEALINQNAKYIHFLNIEADSSKFPTAFFAHSDSLQGLTLIRCPGTHRPGFPQWCDALTKMISNNPQLRRIVFHAHTNDSHENFIPTQEFVESLRACSRLLVLETSEIYYGKAGDSMIELYMRSSVNTVRRLATTRDIYSSTFTFPDDLVFKELRYFDIRDVEDMTVDTQLTWISRCPNLISLHWSSTMNIPVGRFIDIIPAACPHLTDLHLLVHVGDKDIARILESLPRIEKLSVTGTSFGKVAFQALKLHFSTFRDINLQSCYDVTGAMVHEILCSCPNLQSISADEICNLDMPEEEQWVCNKLQMFDVGIYVTHIVTTTQGKKQQTLDTDKAIYKRLAQLTQLEYLSVSSPNPAQRITGGANPSIPLSVALIAGLGELKTLKRLRDFSCKKLLDVTFMMGGALEAVQWMVENWPSLECLEAVLGSVYTGRQSDEITINRIMTLLQIRGIEFKHYEEDEDEEDEEEDEDEYYFEERINNYMLHQHMYHSDDSPDTYDPDYGGMPNFGSSGETEEGNYWDPDLDFD</sequence>
<dbReference type="AlphaFoldDB" id="A0A9P6R919"/>
<feature type="compositionally biased region" description="Acidic residues" evidence="1">
    <location>
        <begin position="568"/>
        <end position="582"/>
    </location>
</feature>
<evidence type="ECO:0000313" key="4">
    <source>
        <dbReference type="Proteomes" id="UP000738325"/>
    </source>
</evidence>
<keyword evidence="4" id="KW-1185">Reference proteome</keyword>
<feature type="domain" description="F-box" evidence="2">
    <location>
        <begin position="8"/>
        <end position="45"/>
    </location>
</feature>
<organism evidence="3 4">
    <name type="scientific">Dissophora globulifera</name>
    <dbReference type="NCBI Taxonomy" id="979702"/>
    <lineage>
        <taxon>Eukaryota</taxon>
        <taxon>Fungi</taxon>
        <taxon>Fungi incertae sedis</taxon>
        <taxon>Mucoromycota</taxon>
        <taxon>Mortierellomycotina</taxon>
        <taxon>Mortierellomycetes</taxon>
        <taxon>Mortierellales</taxon>
        <taxon>Mortierellaceae</taxon>
        <taxon>Dissophora</taxon>
    </lineage>
</organism>
<proteinExistence type="predicted"/>
<dbReference type="InterPro" id="IPR032675">
    <property type="entry name" value="LRR_dom_sf"/>
</dbReference>
<reference evidence="3" key="1">
    <citation type="journal article" date="2020" name="Fungal Divers.">
        <title>Resolving the Mortierellaceae phylogeny through synthesis of multi-gene phylogenetics and phylogenomics.</title>
        <authorList>
            <person name="Vandepol N."/>
            <person name="Liber J."/>
            <person name="Desiro A."/>
            <person name="Na H."/>
            <person name="Kennedy M."/>
            <person name="Barry K."/>
            <person name="Grigoriev I.V."/>
            <person name="Miller A.N."/>
            <person name="O'Donnell K."/>
            <person name="Stajich J.E."/>
            <person name="Bonito G."/>
        </authorList>
    </citation>
    <scope>NUCLEOTIDE SEQUENCE</scope>
    <source>
        <strain evidence="3">REB-010B</strain>
    </source>
</reference>
<protein>
    <recommendedName>
        <fullName evidence="2">F-box domain-containing protein</fullName>
    </recommendedName>
</protein>
<gene>
    <name evidence="3" type="ORF">BGZ99_008664</name>
</gene>
<evidence type="ECO:0000313" key="3">
    <source>
        <dbReference type="EMBL" id="KAG0313667.1"/>
    </source>
</evidence>
<feature type="region of interest" description="Disordered" evidence="1">
    <location>
        <begin position="545"/>
        <end position="582"/>
    </location>
</feature>
<comment type="caution">
    <text evidence="3">The sequence shown here is derived from an EMBL/GenBank/DDBJ whole genome shotgun (WGS) entry which is preliminary data.</text>
</comment>
<accession>A0A9P6R919</accession>
<dbReference type="PANTHER" id="PTHR38926:SF72">
    <property type="entry name" value="IM:7136021-RELATED"/>
    <property type="match status" value="1"/>
</dbReference>
<dbReference type="Pfam" id="PF12937">
    <property type="entry name" value="F-box-like"/>
    <property type="match status" value="1"/>
</dbReference>
<dbReference type="SUPFAM" id="SSF52047">
    <property type="entry name" value="RNI-like"/>
    <property type="match status" value="1"/>
</dbReference>
<dbReference type="EMBL" id="JAAAIP010000683">
    <property type="protein sequence ID" value="KAG0313667.1"/>
    <property type="molecule type" value="Genomic_DNA"/>
</dbReference>
<dbReference type="OrthoDB" id="2444110at2759"/>
<dbReference type="InterPro" id="IPR001810">
    <property type="entry name" value="F-box_dom"/>
</dbReference>
<dbReference type="Gene3D" id="3.80.10.10">
    <property type="entry name" value="Ribonuclease Inhibitor"/>
    <property type="match status" value="1"/>
</dbReference>
<dbReference type="Proteomes" id="UP000738325">
    <property type="component" value="Unassembled WGS sequence"/>
</dbReference>
<name>A0A9P6R919_9FUNG</name>
<evidence type="ECO:0000259" key="2">
    <source>
        <dbReference type="Pfam" id="PF12937"/>
    </source>
</evidence>
<dbReference type="SUPFAM" id="SSF81383">
    <property type="entry name" value="F-box domain"/>
    <property type="match status" value="1"/>
</dbReference>